<reference evidence="6" key="1">
    <citation type="submission" date="2020-05" db="EMBL/GenBank/DDBJ databases">
        <authorList>
            <person name="Chiriac C."/>
            <person name="Salcher M."/>
            <person name="Ghai R."/>
            <person name="Kavagutti S V."/>
        </authorList>
    </citation>
    <scope>NUCLEOTIDE SEQUENCE</scope>
</reference>
<feature type="domain" description="Rieske" evidence="5">
    <location>
        <begin position="34"/>
        <end position="127"/>
    </location>
</feature>
<keyword evidence="1" id="KW-0001">2Fe-2S</keyword>
<name>A0A6J6KAI0_9ZZZZ</name>
<protein>
    <submittedName>
        <fullName evidence="6">Unannotated protein</fullName>
    </submittedName>
</protein>
<sequence length="129" mass="13310">MISRRSILLGAASGFAAIGLTGLSQVAANAAKTYTVCKTTDIAVRSGKTFKVGNRNILITQPRKGTFRAFVATCTHQGGALSSAENNEILCPLHGAKFNADSGRASAPASRALAKVTVSVSAGSVRVRF</sequence>
<dbReference type="AlphaFoldDB" id="A0A6J6KAI0"/>
<gene>
    <name evidence="6" type="ORF">UFOPK2165_00626</name>
</gene>
<accession>A0A6J6KAI0</accession>
<dbReference type="PROSITE" id="PS51296">
    <property type="entry name" value="RIESKE"/>
    <property type="match status" value="1"/>
</dbReference>
<dbReference type="Gene3D" id="2.102.10.10">
    <property type="entry name" value="Rieske [2Fe-2S] iron-sulphur domain"/>
    <property type="match status" value="1"/>
</dbReference>
<dbReference type="PANTHER" id="PTHR21496">
    <property type="entry name" value="FERREDOXIN-RELATED"/>
    <property type="match status" value="1"/>
</dbReference>
<organism evidence="6">
    <name type="scientific">freshwater metagenome</name>
    <dbReference type="NCBI Taxonomy" id="449393"/>
    <lineage>
        <taxon>unclassified sequences</taxon>
        <taxon>metagenomes</taxon>
        <taxon>ecological metagenomes</taxon>
    </lineage>
</organism>
<evidence type="ECO:0000259" key="5">
    <source>
        <dbReference type="PROSITE" id="PS51296"/>
    </source>
</evidence>
<keyword evidence="4" id="KW-0411">Iron-sulfur</keyword>
<evidence type="ECO:0000256" key="4">
    <source>
        <dbReference type="ARBA" id="ARBA00023014"/>
    </source>
</evidence>
<dbReference type="PANTHER" id="PTHR21496:SF23">
    <property type="entry name" value="3-PHENYLPROPIONATE_CINNAMIC ACID DIOXYGENASE FERREDOXIN SUBUNIT"/>
    <property type="match status" value="1"/>
</dbReference>
<dbReference type="SUPFAM" id="SSF50022">
    <property type="entry name" value="ISP domain"/>
    <property type="match status" value="1"/>
</dbReference>
<evidence type="ECO:0000256" key="1">
    <source>
        <dbReference type="ARBA" id="ARBA00022714"/>
    </source>
</evidence>
<evidence type="ECO:0000256" key="3">
    <source>
        <dbReference type="ARBA" id="ARBA00023004"/>
    </source>
</evidence>
<dbReference type="EMBL" id="CAEZWA010000102">
    <property type="protein sequence ID" value="CAB4645978.1"/>
    <property type="molecule type" value="Genomic_DNA"/>
</dbReference>
<keyword evidence="3" id="KW-0408">Iron</keyword>
<evidence type="ECO:0000256" key="2">
    <source>
        <dbReference type="ARBA" id="ARBA00022723"/>
    </source>
</evidence>
<keyword evidence="2" id="KW-0479">Metal-binding</keyword>
<dbReference type="InterPro" id="IPR017941">
    <property type="entry name" value="Rieske_2Fe-2S"/>
</dbReference>
<dbReference type="Pfam" id="PF00355">
    <property type="entry name" value="Rieske"/>
    <property type="match status" value="1"/>
</dbReference>
<dbReference type="CDD" id="cd03467">
    <property type="entry name" value="Rieske"/>
    <property type="match status" value="1"/>
</dbReference>
<proteinExistence type="predicted"/>
<dbReference type="PROSITE" id="PS51318">
    <property type="entry name" value="TAT"/>
    <property type="match status" value="1"/>
</dbReference>
<dbReference type="GO" id="GO:0051537">
    <property type="term" value="F:2 iron, 2 sulfur cluster binding"/>
    <property type="evidence" value="ECO:0007669"/>
    <property type="project" value="UniProtKB-KW"/>
</dbReference>
<evidence type="ECO:0000313" key="6">
    <source>
        <dbReference type="EMBL" id="CAB4645978.1"/>
    </source>
</evidence>
<dbReference type="GO" id="GO:0046872">
    <property type="term" value="F:metal ion binding"/>
    <property type="evidence" value="ECO:0007669"/>
    <property type="project" value="UniProtKB-KW"/>
</dbReference>
<dbReference type="InterPro" id="IPR006311">
    <property type="entry name" value="TAT_signal"/>
</dbReference>
<dbReference type="InterPro" id="IPR036922">
    <property type="entry name" value="Rieske_2Fe-2S_sf"/>
</dbReference>